<evidence type="ECO:0000259" key="4">
    <source>
        <dbReference type="PROSITE" id="PS50222"/>
    </source>
</evidence>
<dbReference type="InterPro" id="IPR002048">
    <property type="entry name" value="EF_hand_dom"/>
</dbReference>
<dbReference type="InterPro" id="IPR011992">
    <property type="entry name" value="EF-hand-dom_pair"/>
</dbReference>
<dbReference type="Gene3D" id="1.10.238.10">
    <property type="entry name" value="EF-hand"/>
    <property type="match status" value="1"/>
</dbReference>
<dbReference type="PANTHER" id="PTHR23056:SF138">
    <property type="entry name" value="CALCINEURIN B-LIKE PROTEIN 3"/>
    <property type="match status" value="1"/>
</dbReference>
<proteinExistence type="inferred from homology"/>
<dbReference type="GO" id="GO:0005509">
    <property type="term" value="F:calcium ion binding"/>
    <property type="evidence" value="ECO:0007669"/>
    <property type="project" value="UniProtKB-UniRule"/>
</dbReference>
<dbReference type="SUPFAM" id="SSF47473">
    <property type="entry name" value="EF-hand"/>
    <property type="match status" value="1"/>
</dbReference>
<evidence type="ECO:0000313" key="6">
    <source>
        <dbReference type="Proteomes" id="UP000323597"/>
    </source>
</evidence>
<reference evidence="5 6" key="1">
    <citation type="submission" date="2019-07" db="EMBL/GenBank/DDBJ databases">
        <title>WGS assembly of Gossypium mustelinum.</title>
        <authorList>
            <person name="Chen Z.J."/>
            <person name="Sreedasyam A."/>
            <person name="Ando A."/>
            <person name="Song Q."/>
            <person name="De L."/>
            <person name="Hulse-Kemp A."/>
            <person name="Ding M."/>
            <person name="Ye W."/>
            <person name="Kirkbride R."/>
            <person name="Jenkins J."/>
            <person name="Plott C."/>
            <person name="Lovell J."/>
            <person name="Lin Y.-M."/>
            <person name="Vaughn R."/>
            <person name="Liu B."/>
            <person name="Li W."/>
            <person name="Simpson S."/>
            <person name="Scheffler B."/>
            <person name="Saski C."/>
            <person name="Grover C."/>
            <person name="Hu G."/>
            <person name="Conover J."/>
            <person name="Carlson J."/>
            <person name="Shu S."/>
            <person name="Boston L."/>
            <person name="Williams M."/>
            <person name="Peterson D."/>
            <person name="Mcgee K."/>
            <person name="Jones D."/>
            <person name="Wendel J."/>
            <person name="Stelly D."/>
            <person name="Grimwood J."/>
            <person name="Schmutz J."/>
        </authorList>
    </citation>
    <scope>NUCLEOTIDE SEQUENCE [LARGE SCALE GENOMIC DNA]</scope>
    <source>
        <strain evidence="5">1408120.09</strain>
    </source>
</reference>
<feature type="non-terminal residue" evidence="5">
    <location>
        <position position="1"/>
    </location>
</feature>
<dbReference type="PANTHER" id="PTHR23056">
    <property type="entry name" value="CALCINEURIN B"/>
    <property type="match status" value="1"/>
</dbReference>
<evidence type="ECO:0000256" key="3">
    <source>
        <dbReference type="RuleBase" id="RU369080"/>
    </source>
</evidence>
<keyword evidence="1 3" id="KW-0677">Repeat</keyword>
<dbReference type="GO" id="GO:0019722">
    <property type="term" value="P:calcium-mediated signaling"/>
    <property type="evidence" value="ECO:0007669"/>
    <property type="project" value="UniProtKB-UniRule"/>
</dbReference>
<sequence length="80" mass="9015">QSRGLVDPKLLARVTVFSVSEIKALYELFKKISNVIIDNGLIDKIFDLFDTKHNGILLLEEFACALSVFHPNVPIDDKND</sequence>
<keyword evidence="6" id="KW-1185">Reference proteome</keyword>
<evidence type="ECO:0000256" key="2">
    <source>
        <dbReference type="ARBA" id="ARBA00023774"/>
    </source>
</evidence>
<dbReference type="Proteomes" id="UP000323597">
    <property type="component" value="Chromosome A10"/>
</dbReference>
<dbReference type="EMBL" id="CM017645">
    <property type="protein sequence ID" value="TYJ14397.1"/>
    <property type="molecule type" value="Genomic_DNA"/>
</dbReference>
<comment type="similarity">
    <text evidence="2 3">Belongs to the calcineurin regulatory subunit family.</text>
</comment>
<dbReference type="GO" id="GO:0016020">
    <property type="term" value="C:membrane"/>
    <property type="evidence" value="ECO:0007669"/>
    <property type="project" value="UniProtKB-SubCell"/>
</dbReference>
<dbReference type="PROSITE" id="PS50222">
    <property type="entry name" value="EF_HAND_2"/>
    <property type="match status" value="1"/>
</dbReference>
<evidence type="ECO:0000256" key="1">
    <source>
        <dbReference type="ARBA" id="ARBA00022737"/>
    </source>
</evidence>
<protein>
    <recommendedName>
        <fullName evidence="3">Calcineurin B-like protein</fullName>
    </recommendedName>
</protein>
<keyword evidence="3" id="KW-0106">Calcium</keyword>
<organism evidence="5 6">
    <name type="scientific">Gossypium mustelinum</name>
    <name type="common">Cotton</name>
    <name type="synonym">Gossypium caicoense</name>
    <dbReference type="NCBI Taxonomy" id="34275"/>
    <lineage>
        <taxon>Eukaryota</taxon>
        <taxon>Viridiplantae</taxon>
        <taxon>Streptophyta</taxon>
        <taxon>Embryophyta</taxon>
        <taxon>Tracheophyta</taxon>
        <taxon>Spermatophyta</taxon>
        <taxon>Magnoliopsida</taxon>
        <taxon>eudicotyledons</taxon>
        <taxon>Gunneridae</taxon>
        <taxon>Pentapetalae</taxon>
        <taxon>rosids</taxon>
        <taxon>malvids</taxon>
        <taxon>Malvales</taxon>
        <taxon>Malvaceae</taxon>
        <taxon>Malvoideae</taxon>
        <taxon>Gossypium</taxon>
    </lineage>
</organism>
<feature type="non-terminal residue" evidence="5">
    <location>
        <position position="80"/>
    </location>
</feature>
<dbReference type="GO" id="GO:0019900">
    <property type="term" value="F:kinase binding"/>
    <property type="evidence" value="ECO:0007669"/>
    <property type="project" value="UniProtKB-UniRule"/>
</dbReference>
<feature type="domain" description="EF-hand" evidence="4">
    <location>
        <begin position="37"/>
        <end position="72"/>
    </location>
</feature>
<evidence type="ECO:0000313" key="5">
    <source>
        <dbReference type="EMBL" id="TYJ14397.1"/>
    </source>
</evidence>
<gene>
    <name evidence="5" type="ORF">E1A91_A10G115800v1</name>
</gene>
<dbReference type="AlphaFoldDB" id="A0A5D2XKF9"/>
<keyword evidence="3" id="KW-0479">Metal-binding</keyword>
<keyword evidence="3" id="KW-0472">Membrane</keyword>
<comment type="subunit">
    <text evidence="3">Homodimer. Interacts with CIPK.</text>
</comment>
<dbReference type="InterPro" id="IPR045198">
    <property type="entry name" value="CNBL1-10"/>
</dbReference>
<accession>A0A5D2XKF9</accession>
<comment type="function">
    <text evidence="3">Acts as a calcium sensor. CBL proteins interact with CIPK serine-threonine protein kinases. Binding of a CBL protein to the regulatory NAF domain of a CIPK protein lead to the activation of the kinase in a calcium-dependent manner.</text>
</comment>
<name>A0A5D2XKF9_GOSMU</name>
<comment type="subcellular location">
    <subcellularLocation>
        <location evidence="3">Membrane</location>
    </subcellularLocation>
</comment>